<dbReference type="InterPro" id="IPR017911">
    <property type="entry name" value="MacB-like_ATP-bd"/>
</dbReference>
<evidence type="ECO:0000313" key="8">
    <source>
        <dbReference type="EMBL" id="SHL72003.1"/>
    </source>
</evidence>
<evidence type="ECO:0000256" key="4">
    <source>
        <dbReference type="ARBA" id="ARBA00022967"/>
    </source>
</evidence>
<dbReference type="PANTHER" id="PTHR42798">
    <property type="entry name" value="LIPOPROTEIN-RELEASING SYSTEM ATP-BINDING PROTEIN LOLD"/>
    <property type="match status" value="1"/>
</dbReference>
<dbReference type="STRING" id="1434701.SAMN05443634_1167"/>
<dbReference type="InterPro" id="IPR017871">
    <property type="entry name" value="ABC_transporter-like_CS"/>
</dbReference>
<dbReference type="PANTHER" id="PTHR42798:SF6">
    <property type="entry name" value="CELL DIVISION ATP-BINDING PROTEIN FTSE"/>
    <property type="match status" value="1"/>
</dbReference>
<dbReference type="AlphaFoldDB" id="A0A1M7CY41"/>
<keyword evidence="1" id="KW-0813">Transport</keyword>
<evidence type="ECO:0000256" key="3">
    <source>
        <dbReference type="ARBA" id="ARBA00022840"/>
    </source>
</evidence>
<evidence type="ECO:0000313" key="7">
    <source>
        <dbReference type="EMBL" id="GGF10996.1"/>
    </source>
</evidence>
<reference evidence="7" key="1">
    <citation type="journal article" date="2014" name="Int. J. Syst. Evol. Microbiol.">
        <title>Complete genome of a new Firmicutes species belonging to the dominant human colonic microbiota ('Ruminococcus bicirculans') reveals two chromosomes and a selective capacity to utilize plant glucans.</title>
        <authorList>
            <consortium name="NISC Comparative Sequencing Program"/>
            <person name="Wegmann U."/>
            <person name="Louis P."/>
            <person name="Goesmann A."/>
            <person name="Henrissat B."/>
            <person name="Duncan S.H."/>
            <person name="Flint H.J."/>
        </authorList>
    </citation>
    <scope>NUCLEOTIDE SEQUENCE</scope>
    <source>
        <strain evidence="7">CGMCC 1.12707</strain>
    </source>
</reference>
<dbReference type="PROSITE" id="PS50893">
    <property type="entry name" value="ABC_TRANSPORTER_2"/>
    <property type="match status" value="1"/>
</dbReference>
<dbReference type="InterPro" id="IPR027417">
    <property type="entry name" value="P-loop_NTPase"/>
</dbReference>
<dbReference type="InterPro" id="IPR003439">
    <property type="entry name" value="ABC_transporter-like_ATP-bd"/>
</dbReference>
<dbReference type="Gene3D" id="3.40.50.300">
    <property type="entry name" value="P-loop containing nucleotide triphosphate hydrolases"/>
    <property type="match status" value="1"/>
</dbReference>
<sequence length="236" mass="26210">MIKIENLSKIFVTEEVQTKALNGVSLTINSGEFVSIMGPSGCGKSTLLNIIGLLDSFNEGSYLINNQEMANITESKRATVRKENIGFIFQNFNLIDELSVYDNIELPMIYAKVSSSERKKRVQEIAEKLNIVHRLQHFPQQLSGGQQQRVAVARALVINPKIILADEPTGNLDSTNGNEVMELLTDLHAQGATILMVTHSSHDAAFSEKVITMKDGEILSTKVNQKDVNFFEKTEI</sequence>
<dbReference type="Pfam" id="PF00005">
    <property type="entry name" value="ABC_tran"/>
    <property type="match status" value="1"/>
</dbReference>
<keyword evidence="4" id="KW-1278">Translocase</keyword>
<name>A0A1M7CY41_9FLAO</name>
<dbReference type="Proteomes" id="UP000650994">
    <property type="component" value="Unassembled WGS sequence"/>
</dbReference>
<reference evidence="9" key="3">
    <citation type="submission" date="2016-11" db="EMBL/GenBank/DDBJ databases">
        <authorList>
            <person name="Varghese N."/>
            <person name="Submissions S."/>
        </authorList>
    </citation>
    <scope>NUCLEOTIDE SEQUENCE [LARGE SCALE GENOMIC DNA]</scope>
    <source>
        <strain evidence="9">DSM 27989</strain>
    </source>
</reference>
<reference evidence="7" key="5">
    <citation type="submission" date="2024-05" db="EMBL/GenBank/DDBJ databases">
        <authorList>
            <person name="Sun Q."/>
            <person name="Zhou Y."/>
        </authorList>
    </citation>
    <scope>NUCLEOTIDE SEQUENCE</scope>
    <source>
        <strain evidence="7">CGMCC 1.12707</strain>
    </source>
</reference>
<reference evidence="10" key="4">
    <citation type="journal article" date="2019" name="Int. J. Syst. Evol. Microbiol.">
        <title>The Global Catalogue of Microorganisms (GCM) 10K type strain sequencing project: providing services to taxonomists for standard genome sequencing and annotation.</title>
        <authorList>
            <consortium name="The Broad Institute Genomics Platform"/>
            <consortium name="The Broad Institute Genome Sequencing Center for Infectious Disease"/>
            <person name="Wu L."/>
            <person name="Ma J."/>
        </authorList>
    </citation>
    <scope>NUCLEOTIDE SEQUENCE [LARGE SCALE GENOMIC DNA]</scope>
    <source>
        <strain evidence="10">CGMCC 1.12707</strain>
    </source>
</reference>
<dbReference type="OrthoDB" id="9802264at2"/>
<dbReference type="CDD" id="cd03255">
    <property type="entry name" value="ABC_MJ0796_LolCDE_FtsE"/>
    <property type="match status" value="1"/>
</dbReference>
<dbReference type="SMART" id="SM00382">
    <property type="entry name" value="AAA"/>
    <property type="match status" value="1"/>
</dbReference>
<evidence type="ECO:0000256" key="1">
    <source>
        <dbReference type="ARBA" id="ARBA00022448"/>
    </source>
</evidence>
<reference evidence="8" key="2">
    <citation type="submission" date="2016-11" db="EMBL/GenBank/DDBJ databases">
        <authorList>
            <person name="Jaros S."/>
            <person name="Januszkiewicz K."/>
            <person name="Wedrychowicz H."/>
        </authorList>
    </citation>
    <scope>NUCLEOTIDE SEQUENCE [LARGE SCALE GENOMIC DNA]</scope>
    <source>
        <strain evidence="8">DSM 27989</strain>
    </source>
</reference>
<feature type="domain" description="ABC transporter" evidence="6">
    <location>
        <begin position="2"/>
        <end position="236"/>
    </location>
</feature>
<dbReference type="FunFam" id="3.40.50.300:FF:000032">
    <property type="entry name" value="Export ABC transporter ATP-binding protein"/>
    <property type="match status" value="1"/>
</dbReference>
<organism evidence="8 9">
    <name type="scientific">Chishuiella changwenlii</name>
    <dbReference type="NCBI Taxonomy" id="1434701"/>
    <lineage>
        <taxon>Bacteria</taxon>
        <taxon>Pseudomonadati</taxon>
        <taxon>Bacteroidota</taxon>
        <taxon>Flavobacteriia</taxon>
        <taxon>Flavobacteriales</taxon>
        <taxon>Weeksellaceae</taxon>
        <taxon>Chishuiella</taxon>
    </lineage>
</organism>
<evidence type="ECO:0000313" key="9">
    <source>
        <dbReference type="Proteomes" id="UP000184120"/>
    </source>
</evidence>
<protein>
    <submittedName>
        <fullName evidence="7">ABC transporter ATP-binding protein</fullName>
    </submittedName>
    <submittedName>
        <fullName evidence="8">Putative ABC transport system ATP-binding protein</fullName>
    </submittedName>
</protein>
<dbReference type="GO" id="GO:0005524">
    <property type="term" value="F:ATP binding"/>
    <property type="evidence" value="ECO:0007669"/>
    <property type="project" value="UniProtKB-KW"/>
</dbReference>
<evidence type="ECO:0000256" key="5">
    <source>
        <dbReference type="ARBA" id="ARBA00038388"/>
    </source>
</evidence>
<evidence type="ECO:0000256" key="2">
    <source>
        <dbReference type="ARBA" id="ARBA00022741"/>
    </source>
</evidence>
<keyword evidence="10" id="KW-1185">Reference proteome</keyword>
<evidence type="ECO:0000259" key="6">
    <source>
        <dbReference type="PROSITE" id="PS50893"/>
    </source>
</evidence>
<gene>
    <name evidence="7" type="ORF">GCM10010984_30140</name>
    <name evidence="8" type="ORF">SAMN05443634_1167</name>
</gene>
<dbReference type="RefSeq" id="WP_072934051.1">
    <property type="nucleotide sequence ID" value="NZ_BMFL01000031.1"/>
</dbReference>
<accession>A0A1M7CY41</accession>
<dbReference type="GO" id="GO:0022857">
    <property type="term" value="F:transmembrane transporter activity"/>
    <property type="evidence" value="ECO:0007669"/>
    <property type="project" value="UniProtKB-ARBA"/>
</dbReference>
<dbReference type="PROSITE" id="PS00211">
    <property type="entry name" value="ABC_TRANSPORTER_1"/>
    <property type="match status" value="1"/>
</dbReference>
<keyword evidence="2" id="KW-0547">Nucleotide-binding</keyword>
<proteinExistence type="inferred from homology"/>
<evidence type="ECO:0000313" key="10">
    <source>
        <dbReference type="Proteomes" id="UP000650994"/>
    </source>
</evidence>
<dbReference type="EMBL" id="FRBH01000016">
    <property type="protein sequence ID" value="SHL72003.1"/>
    <property type="molecule type" value="Genomic_DNA"/>
</dbReference>
<dbReference type="GO" id="GO:0098796">
    <property type="term" value="C:membrane protein complex"/>
    <property type="evidence" value="ECO:0007669"/>
    <property type="project" value="UniProtKB-ARBA"/>
</dbReference>
<dbReference type="EMBL" id="BMFL01000031">
    <property type="protein sequence ID" value="GGF10996.1"/>
    <property type="molecule type" value="Genomic_DNA"/>
</dbReference>
<keyword evidence="3 8" id="KW-0067">ATP-binding</keyword>
<dbReference type="Proteomes" id="UP000184120">
    <property type="component" value="Unassembled WGS sequence"/>
</dbReference>
<dbReference type="SUPFAM" id="SSF52540">
    <property type="entry name" value="P-loop containing nucleoside triphosphate hydrolases"/>
    <property type="match status" value="1"/>
</dbReference>
<dbReference type="GO" id="GO:0016887">
    <property type="term" value="F:ATP hydrolysis activity"/>
    <property type="evidence" value="ECO:0007669"/>
    <property type="project" value="InterPro"/>
</dbReference>
<comment type="similarity">
    <text evidence="5">Belongs to the ABC transporter superfamily. Macrolide exporter (TC 3.A.1.122) family.</text>
</comment>
<dbReference type="InterPro" id="IPR003593">
    <property type="entry name" value="AAA+_ATPase"/>
</dbReference>